<protein>
    <submittedName>
        <fullName evidence="2">Uncharacterized protein</fullName>
    </submittedName>
</protein>
<name>A0AB34I2A4_ESCRO</name>
<accession>A0AB34I2A4</accession>
<keyword evidence="3" id="KW-1185">Reference proteome</keyword>
<dbReference type="EMBL" id="JAIQCJ010000254">
    <property type="protein sequence ID" value="KAJ8797226.1"/>
    <property type="molecule type" value="Genomic_DNA"/>
</dbReference>
<organism evidence="2 3">
    <name type="scientific">Eschrichtius robustus</name>
    <name type="common">California gray whale</name>
    <name type="synonym">Eschrichtius gibbosus</name>
    <dbReference type="NCBI Taxonomy" id="9764"/>
    <lineage>
        <taxon>Eukaryota</taxon>
        <taxon>Metazoa</taxon>
        <taxon>Chordata</taxon>
        <taxon>Craniata</taxon>
        <taxon>Vertebrata</taxon>
        <taxon>Euteleostomi</taxon>
        <taxon>Mammalia</taxon>
        <taxon>Eutheria</taxon>
        <taxon>Laurasiatheria</taxon>
        <taxon>Artiodactyla</taxon>
        <taxon>Whippomorpha</taxon>
        <taxon>Cetacea</taxon>
        <taxon>Mysticeti</taxon>
        <taxon>Eschrichtiidae</taxon>
        <taxon>Eschrichtius</taxon>
    </lineage>
</organism>
<feature type="compositionally biased region" description="Low complexity" evidence="1">
    <location>
        <begin position="48"/>
        <end position="67"/>
    </location>
</feature>
<evidence type="ECO:0000313" key="2">
    <source>
        <dbReference type="EMBL" id="KAJ8797226.1"/>
    </source>
</evidence>
<dbReference type="Proteomes" id="UP001159641">
    <property type="component" value="Unassembled WGS sequence"/>
</dbReference>
<dbReference type="AlphaFoldDB" id="A0AB34I2A4"/>
<proteinExistence type="predicted"/>
<gene>
    <name evidence="2" type="ORF">J1605_017454</name>
</gene>
<evidence type="ECO:0000313" key="3">
    <source>
        <dbReference type="Proteomes" id="UP001159641"/>
    </source>
</evidence>
<feature type="compositionally biased region" description="Basic and acidic residues" evidence="1">
    <location>
        <begin position="77"/>
        <end position="90"/>
    </location>
</feature>
<reference evidence="2 3" key="1">
    <citation type="submission" date="2022-11" db="EMBL/GenBank/DDBJ databases">
        <title>Whole genome sequence of Eschrichtius robustus ER-17-0199.</title>
        <authorList>
            <person name="Bruniche-Olsen A."/>
            <person name="Black A.N."/>
            <person name="Fields C.J."/>
            <person name="Walden K."/>
            <person name="Dewoody J.A."/>
        </authorList>
    </citation>
    <scope>NUCLEOTIDE SEQUENCE [LARGE SCALE GENOMIC DNA]</scope>
    <source>
        <strain evidence="2">ER-17-0199</strain>
        <tissue evidence="2">Blubber</tissue>
    </source>
</reference>
<feature type="region of interest" description="Disordered" evidence="1">
    <location>
        <begin position="1"/>
        <end position="159"/>
    </location>
</feature>
<comment type="caution">
    <text evidence="2">The sequence shown here is derived from an EMBL/GenBank/DDBJ whole genome shotgun (WGS) entry which is preliminary data.</text>
</comment>
<sequence length="159" mass="16340">MQREGRAAEQLGAGVSKCASGPGSAAADPPPAGSRPGVLHSVTRAARRPAALQPRAPAPATAAGPERAPAPPLRSLRYLEPERAREREKGCTASGQESPVVVPCQGGTMAASRTASRASRDIANVMQRLQALTVHPTEALNPNKSQPARGDLSSAKGIE</sequence>
<evidence type="ECO:0000256" key="1">
    <source>
        <dbReference type="SAM" id="MobiDB-lite"/>
    </source>
</evidence>